<evidence type="ECO:0000256" key="2">
    <source>
        <dbReference type="ARBA" id="ARBA00022694"/>
    </source>
</evidence>
<dbReference type="EMBL" id="JACDTQ010002883">
    <property type="protein sequence ID" value="KAF5915282.1"/>
    <property type="molecule type" value="Genomic_DNA"/>
</dbReference>
<comment type="caution">
    <text evidence="4">The sequence shown here is derived from an EMBL/GenBank/DDBJ whole genome shotgun (WGS) entry which is preliminary data.</text>
</comment>
<organism evidence="4 5">
    <name type="scientific">Diceros bicornis minor</name>
    <name type="common">South-central black rhinoceros</name>
    <dbReference type="NCBI Taxonomy" id="77932"/>
    <lineage>
        <taxon>Eukaryota</taxon>
        <taxon>Metazoa</taxon>
        <taxon>Chordata</taxon>
        <taxon>Craniata</taxon>
        <taxon>Vertebrata</taxon>
        <taxon>Euteleostomi</taxon>
        <taxon>Mammalia</taxon>
        <taxon>Eutheria</taxon>
        <taxon>Laurasiatheria</taxon>
        <taxon>Perissodactyla</taxon>
        <taxon>Rhinocerotidae</taxon>
        <taxon>Diceros</taxon>
    </lineage>
</organism>
<keyword evidence="5" id="KW-1185">Reference proteome</keyword>
<proteinExistence type="predicted"/>
<dbReference type="GO" id="GO:0016783">
    <property type="term" value="F:sulfurtransferase activity"/>
    <property type="evidence" value="ECO:0007669"/>
    <property type="project" value="TreeGrafter"/>
</dbReference>
<feature type="non-terminal residue" evidence="4">
    <location>
        <position position="192"/>
    </location>
</feature>
<accession>A0A7J7EHI7</accession>
<name>A0A7J7EHI7_DICBM</name>
<dbReference type="PANTHER" id="PTHR20882">
    <property type="entry name" value="CYTOPLASMIC TRNA 2-THIOLATION PROTEIN 2"/>
    <property type="match status" value="1"/>
</dbReference>
<feature type="region of interest" description="Disordered" evidence="3">
    <location>
        <begin position="74"/>
        <end position="94"/>
    </location>
</feature>
<keyword evidence="2" id="KW-0819">tRNA processing</keyword>
<feature type="compositionally biased region" description="Polar residues" evidence="3">
    <location>
        <begin position="74"/>
        <end position="84"/>
    </location>
</feature>
<protein>
    <submittedName>
        <fullName evidence="4">Uncharacterized protein</fullName>
    </submittedName>
</protein>
<evidence type="ECO:0000313" key="5">
    <source>
        <dbReference type="Proteomes" id="UP000551758"/>
    </source>
</evidence>
<evidence type="ECO:0000256" key="3">
    <source>
        <dbReference type="SAM" id="MobiDB-lite"/>
    </source>
</evidence>
<keyword evidence="1" id="KW-0963">Cytoplasm</keyword>
<sequence length="192" mass="20230">NCFTVFYVHKFRAKLGKNQLIFLSEQVLLAWSGGPLSGSGFCQVLEGLSGDSAKRLAQLGTHSCLDEGSVQTVQLSEDSDSQGGESADPMDTLVPAHGSDLRLLQEADVDSCTCLAIKLMTSLVLDEGPCLPRTGFLESSPSITACLLPPPSSCQPSTPRPQKGQCLQPDGGLHAQAADLVPPHSQPGVQDE</sequence>
<dbReference type="AlphaFoldDB" id="A0A7J7EHI7"/>
<dbReference type="Proteomes" id="UP000551758">
    <property type="component" value="Unassembled WGS sequence"/>
</dbReference>
<evidence type="ECO:0000256" key="1">
    <source>
        <dbReference type="ARBA" id="ARBA00022490"/>
    </source>
</evidence>
<dbReference type="PANTHER" id="PTHR20882:SF14">
    <property type="entry name" value="CYTOPLASMIC TRNA 2-THIOLATION PROTEIN 2"/>
    <property type="match status" value="1"/>
</dbReference>
<evidence type="ECO:0000313" key="4">
    <source>
        <dbReference type="EMBL" id="KAF5915282.1"/>
    </source>
</evidence>
<dbReference type="GO" id="GO:0000049">
    <property type="term" value="F:tRNA binding"/>
    <property type="evidence" value="ECO:0007669"/>
    <property type="project" value="InterPro"/>
</dbReference>
<feature type="region of interest" description="Disordered" evidence="3">
    <location>
        <begin position="151"/>
        <end position="192"/>
    </location>
</feature>
<reference evidence="4 5" key="1">
    <citation type="journal article" date="2020" name="Mol. Biol. Evol.">
        <title>Interspecific Gene Flow and the Evolution of Specialization in Black and White Rhinoceros.</title>
        <authorList>
            <person name="Moodley Y."/>
            <person name="Westbury M.V."/>
            <person name="Russo I.M."/>
            <person name="Gopalakrishnan S."/>
            <person name="Rakotoarivelo A."/>
            <person name="Olsen R.A."/>
            <person name="Prost S."/>
            <person name="Tunstall T."/>
            <person name="Ryder O.A."/>
            <person name="Dalen L."/>
            <person name="Bruford M.W."/>
        </authorList>
    </citation>
    <scope>NUCLEOTIDE SEQUENCE [LARGE SCALE GENOMIC DNA]</scope>
    <source>
        <strain evidence="4">SBR-YM</strain>
        <tissue evidence="4">Skin</tissue>
    </source>
</reference>
<dbReference type="GO" id="GO:0002143">
    <property type="term" value="P:tRNA wobble position uridine thiolation"/>
    <property type="evidence" value="ECO:0007669"/>
    <property type="project" value="TreeGrafter"/>
</dbReference>
<dbReference type="InterPro" id="IPR019407">
    <property type="entry name" value="CTU2"/>
</dbReference>
<dbReference type="GO" id="GO:0005829">
    <property type="term" value="C:cytosol"/>
    <property type="evidence" value="ECO:0007669"/>
    <property type="project" value="TreeGrafter"/>
</dbReference>
<gene>
    <name evidence="4" type="ORF">HPG69_011747</name>
</gene>